<evidence type="ECO:0000256" key="6">
    <source>
        <dbReference type="ARBA" id="ARBA00022989"/>
    </source>
</evidence>
<evidence type="ECO:0000256" key="5">
    <source>
        <dbReference type="ARBA" id="ARBA00022692"/>
    </source>
</evidence>
<gene>
    <name evidence="9" type="ORF">ABS767_13305</name>
</gene>
<comment type="caution">
    <text evidence="9">The sequence shown here is derived from an EMBL/GenBank/DDBJ whole genome shotgun (WGS) entry which is preliminary data.</text>
</comment>
<keyword evidence="3" id="KW-0813">Transport</keyword>
<dbReference type="Proteomes" id="UP001629244">
    <property type="component" value="Unassembled WGS sequence"/>
</dbReference>
<comment type="similarity">
    <text evidence="2">Belongs to the BCCT transporter (TC 2.A.15) family.</text>
</comment>
<evidence type="ECO:0000256" key="2">
    <source>
        <dbReference type="ARBA" id="ARBA00005658"/>
    </source>
</evidence>
<comment type="subcellular location">
    <subcellularLocation>
        <location evidence="1">Cell membrane</location>
        <topology evidence="1">Multi-pass membrane protein</topology>
    </subcellularLocation>
</comment>
<dbReference type="InterPro" id="IPR018093">
    <property type="entry name" value="BCCT_CS"/>
</dbReference>
<feature type="transmembrane region" description="Helical" evidence="8">
    <location>
        <begin position="101"/>
        <end position="122"/>
    </location>
</feature>
<evidence type="ECO:0000256" key="3">
    <source>
        <dbReference type="ARBA" id="ARBA00022448"/>
    </source>
</evidence>
<keyword evidence="5 8" id="KW-0812">Transmembrane</keyword>
<feature type="transmembrane region" description="Helical" evidence="8">
    <location>
        <begin position="193"/>
        <end position="219"/>
    </location>
</feature>
<dbReference type="Pfam" id="PF02028">
    <property type="entry name" value="BCCT"/>
    <property type="match status" value="1"/>
</dbReference>
<proteinExistence type="inferred from homology"/>
<keyword evidence="7 8" id="KW-0472">Membrane</keyword>
<dbReference type="EMBL" id="JBELQC010000002">
    <property type="protein sequence ID" value="MFL9841946.1"/>
    <property type="molecule type" value="Genomic_DNA"/>
</dbReference>
<keyword evidence="6 8" id="KW-1133">Transmembrane helix</keyword>
<evidence type="ECO:0000313" key="10">
    <source>
        <dbReference type="Proteomes" id="UP001629244"/>
    </source>
</evidence>
<dbReference type="PANTHER" id="PTHR30047:SF7">
    <property type="entry name" value="HIGH-AFFINITY CHOLINE TRANSPORT PROTEIN"/>
    <property type="match status" value="1"/>
</dbReference>
<keyword evidence="4" id="KW-1003">Cell membrane</keyword>
<name>A0ABW8YNT1_9SPHN</name>
<feature type="transmembrane region" description="Helical" evidence="8">
    <location>
        <begin position="327"/>
        <end position="344"/>
    </location>
</feature>
<feature type="transmembrane region" description="Helical" evidence="8">
    <location>
        <begin position="18"/>
        <end position="42"/>
    </location>
</feature>
<feature type="transmembrane region" description="Helical" evidence="8">
    <location>
        <begin position="356"/>
        <end position="375"/>
    </location>
</feature>
<evidence type="ECO:0000256" key="7">
    <source>
        <dbReference type="ARBA" id="ARBA00023136"/>
    </source>
</evidence>
<feature type="transmembrane region" description="Helical" evidence="8">
    <location>
        <begin position="155"/>
        <end position="173"/>
    </location>
</feature>
<feature type="transmembrane region" description="Helical" evidence="8">
    <location>
        <begin position="480"/>
        <end position="500"/>
    </location>
</feature>
<keyword evidence="10" id="KW-1185">Reference proteome</keyword>
<sequence length="663" mass="72262">MDISEADQPRPSRLRARLVVNPPVFFVSAGLIIAFALLGALFPERARSLFSAVQATIVADFGWLYIAAVAGFLIFVIFLMFSRYGDIKLGPDDSEPEYSYLSWFAMLFSAGMGIGLIFFGVAEPVQHYALPPVGEGRTIEAARQAMVLTFFHWGLHAWAIYIVVGLALAYFAFRRGLPLTIRSALYPLIGKRIYGPIGHAIDIFAVLGTMFGVATSLGLGVLQVNAGFAHLFGVPTGTLVQLVLISVITGLATLSVVLGLDRGVKRLSELNIILAGLLLLFVLFAGSTVFLLQAFVQNIGAYLGAVVQRTFRMYAYEPNPWLGNWTLFYWGWWIAWSPFVGMFIARISRGRTIRQFVAGVLLVPVLFTFLWMTVFGNTAIALDFSGAAPIAQTVADNLPVALFESLEQLPLATITAGIATLLVITFFVTSADSGALVIDMITSGASANSPVWQRVFWAVSAGGVAAVLLIAGGLEALQTAAIASALPFVVVMIFISYGLLRALQTEGKGAPLDLSEDGVEASSEPKLSWEQRLATILRHHDRREVLDFLADVAGPALDAVAAQLQQSGMVPQVERGEDFSELRIPHGELEAFRYVIRIRGFRVASFAWAASAKETLQEKRHFRAMAHSSGESSAHDVTGHSPDQLINDLLNRYARFRQQRRLT</sequence>
<dbReference type="NCBIfam" id="TIGR00842">
    <property type="entry name" value="bcct"/>
    <property type="match status" value="1"/>
</dbReference>
<reference evidence="9 10" key="1">
    <citation type="submission" date="2024-06" db="EMBL/GenBank/DDBJ databases">
        <authorList>
            <person name="Kaempfer P."/>
            <person name="Viver T."/>
        </authorList>
    </citation>
    <scope>NUCLEOTIDE SEQUENCE [LARGE SCALE GENOMIC DNA]</scope>
    <source>
        <strain evidence="9 10">ST-64</strain>
    </source>
</reference>
<protein>
    <submittedName>
        <fullName evidence="9">BCCT family transporter</fullName>
    </submittedName>
</protein>
<dbReference type="PANTHER" id="PTHR30047">
    <property type="entry name" value="HIGH-AFFINITY CHOLINE TRANSPORT PROTEIN-RELATED"/>
    <property type="match status" value="1"/>
</dbReference>
<evidence type="ECO:0000256" key="8">
    <source>
        <dbReference type="SAM" id="Phobius"/>
    </source>
</evidence>
<dbReference type="PROSITE" id="PS01303">
    <property type="entry name" value="BCCT"/>
    <property type="match status" value="1"/>
</dbReference>
<dbReference type="InterPro" id="IPR000060">
    <property type="entry name" value="BCCT_transptr"/>
</dbReference>
<feature type="transmembrane region" description="Helical" evidence="8">
    <location>
        <begin position="62"/>
        <end position="81"/>
    </location>
</feature>
<evidence type="ECO:0000313" key="9">
    <source>
        <dbReference type="EMBL" id="MFL9841946.1"/>
    </source>
</evidence>
<accession>A0ABW8YNT1</accession>
<organism evidence="9 10">
    <name type="scientific">Sphingomonas plantiphila</name>
    <dbReference type="NCBI Taxonomy" id="3163295"/>
    <lineage>
        <taxon>Bacteria</taxon>
        <taxon>Pseudomonadati</taxon>
        <taxon>Pseudomonadota</taxon>
        <taxon>Alphaproteobacteria</taxon>
        <taxon>Sphingomonadales</taxon>
        <taxon>Sphingomonadaceae</taxon>
        <taxon>Sphingomonas</taxon>
    </lineage>
</organism>
<evidence type="ECO:0000256" key="1">
    <source>
        <dbReference type="ARBA" id="ARBA00004651"/>
    </source>
</evidence>
<feature type="transmembrane region" description="Helical" evidence="8">
    <location>
        <begin position="409"/>
        <end position="430"/>
    </location>
</feature>
<evidence type="ECO:0000256" key="4">
    <source>
        <dbReference type="ARBA" id="ARBA00022475"/>
    </source>
</evidence>
<dbReference type="RefSeq" id="WP_408079136.1">
    <property type="nucleotide sequence ID" value="NZ_JBELQC010000002.1"/>
</dbReference>
<feature type="transmembrane region" description="Helical" evidence="8">
    <location>
        <begin position="239"/>
        <end position="260"/>
    </location>
</feature>
<feature type="transmembrane region" description="Helical" evidence="8">
    <location>
        <begin position="272"/>
        <end position="296"/>
    </location>
</feature>
<feature type="transmembrane region" description="Helical" evidence="8">
    <location>
        <begin position="451"/>
        <end position="474"/>
    </location>
</feature>
<dbReference type="NCBIfam" id="NF007399">
    <property type="entry name" value="PRK09928.1"/>
    <property type="match status" value="1"/>
</dbReference>